<dbReference type="PROSITE" id="PS50931">
    <property type="entry name" value="HTH_LYSR"/>
    <property type="match status" value="1"/>
</dbReference>
<dbReference type="InterPro" id="IPR000847">
    <property type="entry name" value="LysR_HTH_N"/>
</dbReference>
<evidence type="ECO:0000256" key="2">
    <source>
        <dbReference type="ARBA" id="ARBA00023015"/>
    </source>
</evidence>
<dbReference type="GO" id="GO:0005829">
    <property type="term" value="C:cytosol"/>
    <property type="evidence" value="ECO:0007669"/>
    <property type="project" value="TreeGrafter"/>
</dbReference>
<evidence type="ECO:0000256" key="3">
    <source>
        <dbReference type="ARBA" id="ARBA00023125"/>
    </source>
</evidence>
<dbReference type="SUPFAM" id="SSF46785">
    <property type="entry name" value="Winged helix' DNA-binding domain"/>
    <property type="match status" value="1"/>
</dbReference>
<accession>A0A443ZQI8</accession>
<dbReference type="InterPro" id="IPR005119">
    <property type="entry name" value="LysR_subst-bd"/>
</dbReference>
<dbReference type="PRINTS" id="PR00039">
    <property type="entry name" value="HTHLYSR"/>
</dbReference>
<dbReference type="PANTHER" id="PTHR30419:SF8">
    <property type="entry name" value="NITROGEN ASSIMILATION TRANSCRIPTIONAL ACTIVATOR-RELATED"/>
    <property type="match status" value="1"/>
</dbReference>
<dbReference type="Pfam" id="PF03466">
    <property type="entry name" value="LysR_substrate"/>
    <property type="match status" value="1"/>
</dbReference>
<dbReference type="InterPro" id="IPR036390">
    <property type="entry name" value="WH_DNA-bd_sf"/>
</dbReference>
<protein>
    <submittedName>
        <fullName evidence="6">LysR family transcriptional regulator</fullName>
    </submittedName>
</protein>
<dbReference type="CDD" id="cd05466">
    <property type="entry name" value="PBP2_LTTR_substrate"/>
    <property type="match status" value="1"/>
</dbReference>
<evidence type="ECO:0000313" key="6">
    <source>
        <dbReference type="EMBL" id="RWU21356.1"/>
    </source>
</evidence>
<keyword evidence="2" id="KW-0805">Transcription regulation</keyword>
<gene>
    <name evidence="6" type="ORF">DM813_19435</name>
</gene>
<dbReference type="Proteomes" id="UP000288983">
    <property type="component" value="Unassembled WGS sequence"/>
</dbReference>
<comment type="caution">
    <text evidence="6">The sequence shown here is derived from an EMBL/GenBank/DDBJ whole genome shotgun (WGS) entry which is preliminary data.</text>
</comment>
<dbReference type="OrthoDB" id="196624at2"/>
<dbReference type="AlphaFoldDB" id="A0A443ZQI8"/>
<dbReference type="SUPFAM" id="SSF53850">
    <property type="entry name" value="Periplasmic binding protein-like II"/>
    <property type="match status" value="1"/>
</dbReference>
<keyword evidence="3" id="KW-0238">DNA-binding</keyword>
<dbReference type="GO" id="GO:0003677">
    <property type="term" value="F:DNA binding"/>
    <property type="evidence" value="ECO:0007669"/>
    <property type="project" value="UniProtKB-KW"/>
</dbReference>
<dbReference type="InterPro" id="IPR036388">
    <property type="entry name" value="WH-like_DNA-bd_sf"/>
</dbReference>
<dbReference type="Gene3D" id="1.10.10.10">
    <property type="entry name" value="Winged helix-like DNA-binding domain superfamily/Winged helix DNA-binding domain"/>
    <property type="match status" value="1"/>
</dbReference>
<evidence type="ECO:0000256" key="4">
    <source>
        <dbReference type="ARBA" id="ARBA00023163"/>
    </source>
</evidence>
<dbReference type="InterPro" id="IPR050950">
    <property type="entry name" value="HTH-type_LysR_regulators"/>
</dbReference>
<keyword evidence="4" id="KW-0804">Transcription</keyword>
<dbReference type="Gene3D" id="3.40.190.290">
    <property type="match status" value="1"/>
</dbReference>
<dbReference type="GO" id="GO:0003700">
    <property type="term" value="F:DNA-binding transcription factor activity"/>
    <property type="evidence" value="ECO:0007669"/>
    <property type="project" value="InterPro"/>
</dbReference>
<dbReference type="PANTHER" id="PTHR30419">
    <property type="entry name" value="HTH-TYPE TRANSCRIPTIONAL REGULATOR YBHD"/>
    <property type="match status" value="1"/>
</dbReference>
<organism evidence="6 7">
    <name type="scientific">Pseudomonas alkylphenolica</name>
    <dbReference type="NCBI Taxonomy" id="237609"/>
    <lineage>
        <taxon>Bacteria</taxon>
        <taxon>Pseudomonadati</taxon>
        <taxon>Pseudomonadota</taxon>
        <taxon>Gammaproteobacteria</taxon>
        <taxon>Pseudomonadales</taxon>
        <taxon>Pseudomonadaceae</taxon>
        <taxon>Pseudomonas</taxon>
    </lineage>
</organism>
<dbReference type="FunFam" id="1.10.10.10:FF:000001">
    <property type="entry name" value="LysR family transcriptional regulator"/>
    <property type="match status" value="1"/>
</dbReference>
<evidence type="ECO:0000259" key="5">
    <source>
        <dbReference type="PROSITE" id="PS50931"/>
    </source>
</evidence>
<evidence type="ECO:0000256" key="1">
    <source>
        <dbReference type="ARBA" id="ARBA00009437"/>
    </source>
</evidence>
<name>A0A443ZQI8_9PSED</name>
<sequence length="333" mass="36978">MRGLYRGKLHNKFRCHAQTASGTHMNTRQLQHFLALMETGSLSAAADAVHLSQPALSRSIKALEDELRVSLFDRTNRRLHPTPYAMEYLGRAKRIVFDEREGARTLNLMKNGAYGPLSFGLGSSVAIDFLGALIQQLLAVGPGLKIQAQVHSTDVLLDALQKEKLDFFIGDVGAAATYPELAVEPLYKCSFGWFARADHPLAGRKGVTIEDLREHPLIGSGYISEMLTLKMAHLYGMQLPIENNFAASINNIETVHNLVVNTNAIVPTTFLAMLKLLREGRVAIIDVQPPFELDLTLGIVTIRHRTQVPAAEQSFAIIRAYFEAVQQEIETYR</sequence>
<evidence type="ECO:0000313" key="7">
    <source>
        <dbReference type="Proteomes" id="UP000288983"/>
    </source>
</evidence>
<dbReference type="EMBL" id="QJRG01000047">
    <property type="protein sequence ID" value="RWU21356.1"/>
    <property type="molecule type" value="Genomic_DNA"/>
</dbReference>
<dbReference type="Pfam" id="PF00126">
    <property type="entry name" value="HTH_1"/>
    <property type="match status" value="1"/>
</dbReference>
<reference evidence="6 7" key="1">
    <citation type="submission" date="2018-06" db="EMBL/GenBank/DDBJ databases">
        <title>Bacteria isolated from soil of Wuhan.</title>
        <authorList>
            <person name="Wei X."/>
            <person name="Chunhua H."/>
        </authorList>
    </citation>
    <scope>NUCLEOTIDE SEQUENCE [LARGE SCALE GENOMIC DNA]</scope>
    <source>
        <strain evidence="7">xwS2</strain>
    </source>
</reference>
<comment type="similarity">
    <text evidence="1">Belongs to the LysR transcriptional regulatory family.</text>
</comment>
<proteinExistence type="inferred from homology"/>
<feature type="domain" description="HTH lysR-type" evidence="5">
    <location>
        <begin position="25"/>
        <end position="82"/>
    </location>
</feature>